<evidence type="ECO:0000313" key="2">
    <source>
        <dbReference type="EMBL" id="CAF1051639.1"/>
    </source>
</evidence>
<dbReference type="OrthoDB" id="9987585at2759"/>
<gene>
    <name evidence="2" type="ORF">RFH988_LOCUS16767</name>
    <name evidence="1" type="ORF">SEV965_LOCUS12551</name>
</gene>
<dbReference type="AlphaFoldDB" id="A0A814JCJ6"/>
<dbReference type="EMBL" id="CAJNOO010000869">
    <property type="protein sequence ID" value="CAF1051639.1"/>
    <property type="molecule type" value="Genomic_DNA"/>
</dbReference>
<dbReference type="EMBL" id="CAJNOU010000571">
    <property type="protein sequence ID" value="CAF1035695.1"/>
    <property type="molecule type" value="Genomic_DNA"/>
</dbReference>
<accession>A0A814JCJ6</accession>
<proteinExistence type="predicted"/>
<dbReference type="Proteomes" id="UP000663889">
    <property type="component" value="Unassembled WGS sequence"/>
</dbReference>
<dbReference type="Proteomes" id="UP000663882">
    <property type="component" value="Unassembled WGS sequence"/>
</dbReference>
<evidence type="ECO:0000313" key="3">
    <source>
        <dbReference type="Proteomes" id="UP000663889"/>
    </source>
</evidence>
<organism evidence="1 3">
    <name type="scientific">Rotaria sordida</name>
    <dbReference type="NCBI Taxonomy" id="392033"/>
    <lineage>
        <taxon>Eukaryota</taxon>
        <taxon>Metazoa</taxon>
        <taxon>Spiralia</taxon>
        <taxon>Gnathifera</taxon>
        <taxon>Rotifera</taxon>
        <taxon>Eurotatoria</taxon>
        <taxon>Bdelloidea</taxon>
        <taxon>Philodinida</taxon>
        <taxon>Philodinidae</taxon>
        <taxon>Rotaria</taxon>
    </lineage>
</organism>
<evidence type="ECO:0000313" key="1">
    <source>
        <dbReference type="EMBL" id="CAF1035695.1"/>
    </source>
</evidence>
<sequence length="114" mass="12311">MRKSLSDDFAQTPIIFIGRVVAKNNPSTSSGGVQLTMEVEQAFKGTSPGSRIVVQTREHVVACGLGMIPVGARWQMWLSENGSTSSCTRSTSNIDTDRVELRRLAIVNPTSASK</sequence>
<reference evidence="1" key="1">
    <citation type="submission" date="2021-02" db="EMBL/GenBank/DDBJ databases">
        <authorList>
            <person name="Nowell W R."/>
        </authorList>
    </citation>
    <scope>NUCLEOTIDE SEQUENCE</scope>
</reference>
<protein>
    <submittedName>
        <fullName evidence="1">Uncharacterized protein</fullName>
    </submittedName>
</protein>
<comment type="caution">
    <text evidence="1">The sequence shown here is derived from an EMBL/GenBank/DDBJ whole genome shotgun (WGS) entry which is preliminary data.</text>
</comment>
<name>A0A814JCJ6_9BILA</name>